<keyword evidence="1" id="KW-0812">Transmembrane</keyword>
<feature type="transmembrane region" description="Helical" evidence="1">
    <location>
        <begin position="112"/>
        <end position="132"/>
    </location>
</feature>
<comment type="caution">
    <text evidence="2">The sequence shown here is derived from an EMBL/GenBank/DDBJ whole genome shotgun (WGS) entry which is preliminary data.</text>
</comment>
<proteinExistence type="predicted"/>
<reference evidence="3" key="1">
    <citation type="journal article" date="2019" name="Int. J. Syst. Evol. Microbiol.">
        <title>The Global Catalogue of Microorganisms (GCM) 10K type strain sequencing project: providing services to taxonomists for standard genome sequencing and annotation.</title>
        <authorList>
            <consortium name="The Broad Institute Genomics Platform"/>
            <consortium name="The Broad Institute Genome Sequencing Center for Infectious Disease"/>
            <person name="Wu L."/>
            <person name="Ma J."/>
        </authorList>
    </citation>
    <scope>NUCLEOTIDE SEQUENCE [LARGE SCALE GENOMIC DNA]</scope>
    <source>
        <strain evidence="3">CCUG 55854</strain>
    </source>
</reference>
<sequence length="189" mass="21183">MLLVLLLLALPLLALLLVLSLALLPWLLWQRYRAGSARRRAWSWMLALGWWTSLASTALFAVSVLVAGFFWPAAWRHCAIAWLAGLLLGAFGHAITRFEATPQGLYYQSNRWLVLALTLLVAARIVAGIVQATRVWLYGATWPESGWLSHAGLLAVAALLLGYATAQAFGLHRRARRFERYRGYDRSPR</sequence>
<feature type="transmembrane region" description="Helical" evidence="1">
    <location>
        <begin position="41"/>
        <end position="74"/>
    </location>
</feature>
<dbReference type="Proteomes" id="UP001597033">
    <property type="component" value="Unassembled WGS sequence"/>
</dbReference>
<feature type="transmembrane region" description="Helical" evidence="1">
    <location>
        <begin position="152"/>
        <end position="172"/>
    </location>
</feature>
<accession>A0ABW3LY66</accession>
<dbReference type="Pfam" id="PF07301">
    <property type="entry name" value="DUF1453"/>
    <property type="match status" value="1"/>
</dbReference>
<gene>
    <name evidence="2" type="ORF">ACFQ2N_13745</name>
</gene>
<dbReference type="EMBL" id="JBHTKN010000010">
    <property type="protein sequence ID" value="MFD1043410.1"/>
    <property type="molecule type" value="Genomic_DNA"/>
</dbReference>
<keyword evidence="1" id="KW-1133">Transmembrane helix</keyword>
<dbReference type="InterPro" id="IPR058247">
    <property type="entry name" value="DUF1453"/>
</dbReference>
<feature type="transmembrane region" description="Helical" evidence="1">
    <location>
        <begin position="6"/>
        <end position="29"/>
    </location>
</feature>
<dbReference type="RefSeq" id="WP_238394336.1">
    <property type="nucleotide sequence ID" value="NZ_JBHTKN010000010.1"/>
</dbReference>
<evidence type="ECO:0000313" key="3">
    <source>
        <dbReference type="Proteomes" id="UP001597033"/>
    </source>
</evidence>
<keyword evidence="3" id="KW-1185">Reference proteome</keyword>
<name>A0ABW3LY66_9GAMM</name>
<feature type="transmembrane region" description="Helical" evidence="1">
    <location>
        <begin position="80"/>
        <end position="100"/>
    </location>
</feature>
<evidence type="ECO:0000256" key="1">
    <source>
        <dbReference type="SAM" id="Phobius"/>
    </source>
</evidence>
<organism evidence="2 3">
    <name type="scientific">Pseudoxanthomonas kaohsiungensis</name>
    <dbReference type="NCBI Taxonomy" id="283923"/>
    <lineage>
        <taxon>Bacteria</taxon>
        <taxon>Pseudomonadati</taxon>
        <taxon>Pseudomonadota</taxon>
        <taxon>Gammaproteobacteria</taxon>
        <taxon>Lysobacterales</taxon>
        <taxon>Lysobacteraceae</taxon>
        <taxon>Pseudoxanthomonas</taxon>
    </lineage>
</organism>
<protein>
    <submittedName>
        <fullName evidence="2">DUF1453 domain-containing protein</fullName>
    </submittedName>
</protein>
<evidence type="ECO:0000313" key="2">
    <source>
        <dbReference type="EMBL" id="MFD1043410.1"/>
    </source>
</evidence>
<keyword evidence="1" id="KW-0472">Membrane</keyword>